<comment type="caution">
    <text evidence="7">The sequence shown here is derived from an EMBL/GenBank/DDBJ whole genome shotgun (WGS) entry which is preliminary data.</text>
</comment>
<dbReference type="Pfam" id="PF01095">
    <property type="entry name" value="Pectinesterase"/>
    <property type="match status" value="1"/>
</dbReference>
<evidence type="ECO:0000256" key="4">
    <source>
        <dbReference type="ARBA" id="ARBA00023085"/>
    </source>
</evidence>
<accession>A0A5C8JIS4</accession>
<protein>
    <recommendedName>
        <fullName evidence="6">Pectinesterase catalytic domain-containing protein</fullName>
    </recommendedName>
</protein>
<dbReference type="SUPFAM" id="SSF51126">
    <property type="entry name" value="Pectin lyase-like"/>
    <property type="match status" value="1"/>
</dbReference>
<keyword evidence="8" id="KW-1185">Reference proteome</keyword>
<dbReference type="Gene3D" id="2.160.20.10">
    <property type="entry name" value="Single-stranded right-handed beta-helix, Pectin lyase-like"/>
    <property type="match status" value="1"/>
</dbReference>
<dbReference type="PANTHER" id="PTHR31321:SF57">
    <property type="entry name" value="PECTINESTERASE 53-RELATED"/>
    <property type="match status" value="1"/>
</dbReference>
<name>A0A5C8JIS4_9BACT</name>
<dbReference type="GO" id="GO:0030599">
    <property type="term" value="F:pectinesterase activity"/>
    <property type="evidence" value="ECO:0007669"/>
    <property type="project" value="InterPro"/>
</dbReference>
<keyword evidence="3" id="KW-0378">Hydrolase</keyword>
<dbReference type="Proteomes" id="UP000321926">
    <property type="component" value="Unassembled WGS sequence"/>
</dbReference>
<evidence type="ECO:0000256" key="1">
    <source>
        <dbReference type="ARBA" id="ARBA00008891"/>
    </source>
</evidence>
<dbReference type="InterPro" id="IPR012334">
    <property type="entry name" value="Pectin_lyas_fold"/>
</dbReference>
<dbReference type="PANTHER" id="PTHR31321">
    <property type="entry name" value="ACYL-COA THIOESTER HYDROLASE YBHC-RELATED"/>
    <property type="match status" value="1"/>
</dbReference>
<dbReference type="EMBL" id="VRTY01000057">
    <property type="protein sequence ID" value="TXK37679.1"/>
    <property type="molecule type" value="Genomic_DNA"/>
</dbReference>
<feature type="chain" id="PRO_5023141661" description="Pectinesterase catalytic domain-containing protein" evidence="5">
    <location>
        <begin position="28"/>
        <end position="914"/>
    </location>
</feature>
<evidence type="ECO:0000256" key="5">
    <source>
        <dbReference type="SAM" id="SignalP"/>
    </source>
</evidence>
<reference evidence="7 8" key="1">
    <citation type="submission" date="2019-08" db="EMBL/GenBank/DDBJ databases">
        <authorList>
            <person name="Shi S."/>
        </authorList>
    </citation>
    <scope>NUCLEOTIDE SEQUENCE [LARGE SCALE GENOMIC DNA]</scope>
    <source>
        <strain evidence="7 8">GY10130</strain>
    </source>
</reference>
<dbReference type="AlphaFoldDB" id="A0A5C8JIS4"/>
<sequence length="914" mass="96954">MLLKMAKPLPKILMLLFIFLIIFSARAQNPFNADMVVALDGSGNFNKIQDAIDAVPSNSDRRTVIYIKRGLYNTEKLIVPGDKKNVTFIGESRDETIISYHIYDCNSPGSGNKCPVADAAKWTGENIRTSSTITLQGDGFRAENLTFQNTAGPVGQALAITVKSDKNVFLNCNFLGYQDTIYLWDAGKRSYFENCIVLGRTDYIYGGGIAWFENCEIRSWGGGWITAPSTPRSQPYGYVFNNSRFTYATNSPRAGDDGNLVRIGRPWHEYPKVAILNSHMTEKIHPEGWGDKWGMDYSDTSPDLHLYEYNNTGPGADMSHRANWAGLRALTEAEAATFTIQNVMGGSDGWHPTAEAPAVRNFNWTGSGNTKGWLVAGNWNPGDVPAVGESATVNGQHEVLATGGSFLADLHLQNGAKLNVTDNSTATYLSMAGAELTTAGNVTLGGKIATKEANKMNGTGTLTLNAALSGVHIFTKEGSGRVVLAANNSDYSGNWNVTAGTLEVNVASAIGKGDVTVNSGATLVIGNGGALQPTAALRVVTGSTLVLNADVTLSEFYIDGTMQSLGEYSATTHAGLIGGTGKVIVGRPSSFNFIGGTNGNWDNPAHFSPQLLPEAGETVMVAREIETTNFVFPADIVLSSTGNVRLRGAHRATGVIRMEEGSRMSYATSGTGFTLDAPIEVSGDVRMEMNSGNSAGNAMVLIGNISGNGKITARNSRNGTEVATLVLGGDNSSFTGIWDVTNAPAHADGVVRMEGTTAQAFGAGLIEVGLNNKVLLSHEKSVGDHLKLNTSGNGKAVLNTTVRVNAFMLNGTAIAPGTYTATTHPSVLEGTGSLVVANVTSVKKDIGNKLIDYKEKTLYITGSKTFVSVFSETGAVIVGEATSKTVSFRNLKPGLYIVRYASDGRQGSAKVLVK</sequence>
<keyword evidence="4" id="KW-0063">Aspartyl esterase</keyword>
<dbReference type="NCBIfam" id="TIGR02601">
    <property type="entry name" value="autotrns_rpt"/>
    <property type="match status" value="1"/>
</dbReference>
<organism evidence="7 8">
    <name type="scientific">Pontibacter qinzhouensis</name>
    <dbReference type="NCBI Taxonomy" id="2603253"/>
    <lineage>
        <taxon>Bacteria</taxon>
        <taxon>Pseudomonadati</taxon>
        <taxon>Bacteroidota</taxon>
        <taxon>Cytophagia</taxon>
        <taxon>Cytophagales</taxon>
        <taxon>Hymenobacteraceae</taxon>
        <taxon>Pontibacter</taxon>
    </lineage>
</organism>
<dbReference type="InterPro" id="IPR013425">
    <property type="entry name" value="Autotrns_rpt"/>
</dbReference>
<evidence type="ECO:0000313" key="7">
    <source>
        <dbReference type="EMBL" id="TXK37679.1"/>
    </source>
</evidence>
<dbReference type="GO" id="GO:0009279">
    <property type="term" value="C:cell outer membrane"/>
    <property type="evidence" value="ECO:0007669"/>
    <property type="project" value="TreeGrafter"/>
</dbReference>
<dbReference type="InterPro" id="IPR011050">
    <property type="entry name" value="Pectin_lyase_fold/virulence"/>
</dbReference>
<dbReference type="Pfam" id="PF12951">
    <property type="entry name" value="PATR"/>
    <property type="match status" value="1"/>
</dbReference>
<evidence type="ECO:0000256" key="2">
    <source>
        <dbReference type="ARBA" id="ARBA00022729"/>
    </source>
</evidence>
<proteinExistence type="inferred from homology"/>
<dbReference type="OrthoDB" id="9804686at2"/>
<dbReference type="GO" id="GO:0042545">
    <property type="term" value="P:cell wall modification"/>
    <property type="evidence" value="ECO:0007669"/>
    <property type="project" value="InterPro"/>
</dbReference>
<evidence type="ECO:0000259" key="6">
    <source>
        <dbReference type="Pfam" id="PF01095"/>
    </source>
</evidence>
<dbReference type="InterPro" id="IPR000070">
    <property type="entry name" value="Pectinesterase_cat"/>
</dbReference>
<evidence type="ECO:0000313" key="8">
    <source>
        <dbReference type="Proteomes" id="UP000321926"/>
    </source>
</evidence>
<feature type="signal peptide" evidence="5">
    <location>
        <begin position="1"/>
        <end position="27"/>
    </location>
</feature>
<gene>
    <name evidence="7" type="ORF">FVR03_14840</name>
</gene>
<evidence type="ECO:0000256" key="3">
    <source>
        <dbReference type="ARBA" id="ARBA00022801"/>
    </source>
</evidence>
<comment type="similarity">
    <text evidence="1">Belongs to the pectinesterase family.</text>
</comment>
<keyword evidence="2 5" id="KW-0732">Signal</keyword>
<feature type="domain" description="Pectinesterase catalytic" evidence="6">
    <location>
        <begin position="34"/>
        <end position="346"/>
    </location>
</feature>